<keyword evidence="3" id="KW-0862">Zinc</keyword>
<keyword evidence="4" id="KW-0456">Lyase</keyword>
<name>A0A382MRL9_9ZZZZ</name>
<keyword evidence="2" id="KW-0479">Metal-binding</keyword>
<accession>A0A382MRL9</accession>
<dbReference type="GO" id="GO:0046872">
    <property type="term" value="F:metal ion binding"/>
    <property type="evidence" value="ECO:0007669"/>
    <property type="project" value="UniProtKB-KW"/>
</dbReference>
<organism evidence="5">
    <name type="scientific">marine metagenome</name>
    <dbReference type="NCBI Taxonomy" id="408172"/>
    <lineage>
        <taxon>unclassified sequences</taxon>
        <taxon>metagenomes</taxon>
        <taxon>ecological metagenomes</taxon>
    </lineage>
</organism>
<dbReference type="Gene3D" id="3.30.479.10">
    <property type="entry name" value="6-pyruvoyl tetrahydropterin synthase/QueD"/>
    <property type="match status" value="1"/>
</dbReference>
<reference evidence="5" key="1">
    <citation type="submission" date="2018-05" db="EMBL/GenBank/DDBJ databases">
        <authorList>
            <person name="Lanie J.A."/>
            <person name="Ng W.-L."/>
            <person name="Kazmierczak K.M."/>
            <person name="Andrzejewski T.M."/>
            <person name="Davidsen T.M."/>
            <person name="Wayne K.J."/>
            <person name="Tettelin H."/>
            <person name="Glass J.I."/>
            <person name="Rusch D."/>
            <person name="Podicherti R."/>
            <person name="Tsui H.-C.T."/>
            <person name="Winkler M.E."/>
        </authorList>
    </citation>
    <scope>NUCLEOTIDE SEQUENCE</scope>
</reference>
<sequence>MDFSLSDNKIGRIEIAKQALNFSAAHFTIFSATEREDLHGHNFQVECELTSPIDENGLIFDYNLVKRAMKAICDELDEKTILPEKSPFLKLVREPDYLIAEYHDERIPFLYRDVITLPIANASIEELSHYYLDRLLAHENIAAEDIREMTVKISSSPGQLGTATRVIGS</sequence>
<proteinExistence type="predicted"/>
<evidence type="ECO:0000256" key="2">
    <source>
        <dbReference type="ARBA" id="ARBA00022723"/>
    </source>
</evidence>
<evidence type="ECO:0000256" key="1">
    <source>
        <dbReference type="ARBA" id="ARBA00001947"/>
    </source>
</evidence>
<dbReference type="GO" id="GO:0016829">
    <property type="term" value="F:lyase activity"/>
    <property type="evidence" value="ECO:0007669"/>
    <property type="project" value="UniProtKB-KW"/>
</dbReference>
<dbReference type="AlphaFoldDB" id="A0A382MRL9"/>
<dbReference type="EMBL" id="UINC01095275">
    <property type="protein sequence ID" value="SVC51230.1"/>
    <property type="molecule type" value="Genomic_DNA"/>
</dbReference>
<dbReference type="InterPro" id="IPR007115">
    <property type="entry name" value="6-PTP_synth/QueD"/>
</dbReference>
<evidence type="ECO:0000256" key="4">
    <source>
        <dbReference type="ARBA" id="ARBA00023239"/>
    </source>
</evidence>
<evidence type="ECO:0008006" key="6">
    <source>
        <dbReference type="Google" id="ProtNLM"/>
    </source>
</evidence>
<evidence type="ECO:0000256" key="3">
    <source>
        <dbReference type="ARBA" id="ARBA00022833"/>
    </source>
</evidence>
<dbReference type="SUPFAM" id="SSF55620">
    <property type="entry name" value="Tetrahydrobiopterin biosynthesis enzymes-like"/>
    <property type="match status" value="1"/>
</dbReference>
<dbReference type="Pfam" id="PF01242">
    <property type="entry name" value="PTPS"/>
    <property type="match status" value="1"/>
</dbReference>
<dbReference type="PANTHER" id="PTHR12589">
    <property type="entry name" value="PYRUVOYL TETRAHYDROBIOPTERIN SYNTHASE"/>
    <property type="match status" value="1"/>
</dbReference>
<gene>
    <name evidence="5" type="ORF">METZ01_LOCUS304084</name>
</gene>
<dbReference type="PANTHER" id="PTHR12589:SF7">
    <property type="entry name" value="6-PYRUVOYL TETRAHYDROBIOPTERIN SYNTHASE"/>
    <property type="match status" value="1"/>
</dbReference>
<evidence type="ECO:0000313" key="5">
    <source>
        <dbReference type="EMBL" id="SVC51230.1"/>
    </source>
</evidence>
<comment type="cofactor">
    <cofactor evidence="1">
        <name>Zn(2+)</name>
        <dbReference type="ChEBI" id="CHEBI:29105"/>
    </cofactor>
</comment>
<protein>
    <recommendedName>
        <fullName evidence="6">6-pyruvoyl tetrahydrobiopterin synthase</fullName>
    </recommendedName>
</protein>
<dbReference type="InterPro" id="IPR038418">
    <property type="entry name" value="6-PTP_synth/QueD_sf"/>
</dbReference>